<evidence type="ECO:0000256" key="2">
    <source>
        <dbReference type="ARBA" id="ARBA00004430"/>
    </source>
</evidence>
<protein>
    <recommendedName>
        <fullName evidence="14">GP46-like surface antigen</fullName>
    </recommendedName>
</protein>
<keyword evidence="4" id="KW-0812">Transmembrane</keyword>
<organism evidence="12 13">
    <name type="scientific">Tetradesmus obliquus</name>
    <name type="common">Green alga</name>
    <name type="synonym">Acutodesmus obliquus</name>
    <dbReference type="NCBI Taxonomy" id="3088"/>
    <lineage>
        <taxon>Eukaryota</taxon>
        <taxon>Viridiplantae</taxon>
        <taxon>Chlorophyta</taxon>
        <taxon>core chlorophytes</taxon>
        <taxon>Chlorophyceae</taxon>
        <taxon>CS clade</taxon>
        <taxon>Sphaeropleales</taxon>
        <taxon>Scenedesmaceae</taxon>
        <taxon>Tetradesmus</taxon>
    </lineage>
</organism>
<evidence type="ECO:0000256" key="6">
    <source>
        <dbReference type="ARBA" id="ARBA00022737"/>
    </source>
</evidence>
<keyword evidence="13" id="KW-1185">Reference proteome</keyword>
<accession>A0ABY8UQN6</accession>
<sequence>MYSSLPPLLSTISKLEELHLSSHQLLNSSLPAELAALQQLRVLHLAGPGVQGGVVLPAAWGQLQKLQSLWLLNLGGSVAGNALSGQLPEWLVSVMGGSDAAVMLNLNTFTGPIPAAWGFNVSATFRLFSLANNLLTGNIPDSLASLAYSSSVFDLSSNKLQGALGPNWYNVTSQSSPRLSYFGSQNNPCLCGGLPYWAGSPPPFNSTDTYPNGTIAPANMTANTSTAGNSTTNSTSQGNTTTVGNTTTSAAAGVNVLGTIWQPCGTPESDAVCGQSLYPPEFFSGAQELLALKAAAADPNTQMRLSSWRFSIPPCTNYSSSANAACVLCDEQEPQSNCGKARPIDGQVLCNWRFVECRGRQVVAVNMARKGLIFNSLPAALAGNGTRQLEVMDLSGSTVMGGVLPAEFAGWSNLTVFRVQGPLSGPLPANYSSLTRLRAFDISNTKLTGTIPEAYFSSWLQLENFTIDGASFDGQLPPPWQCANLRHYIVQNTPVVSNATHPVWVLDARAANLTQMTGLGLGGTQLQLPSWTNVKEALRRHNWTSVQRLSLPSMNLTGPIGPLVYYLPQLAMLDLSSNQLSGVLPPDLSAAYSSLLHVNLSSNALYVALDLSRNRLSGPLPDIGNTSSSPANASAVNGSSVNFTSSANATIFWRFSLAGNQFTGSIPDSYAALMISSGHFDFSNLPLSGQLPAALFTAAVNASTFSNRGKSLRFTNSSCLCGPMPSWLLNFTLPDGTSGTGLGAACNSSCTPTIAGPTTHQDWPGLLSLKSAIIGASTPDIAAKYPGWGDTSKTPCHDVDPNCKLCPWQLPIQTCGTQVQSAGNGTVTGPPSYYCNAFGVACSDGRVTTVNISGVGLVLKGLPGGFSQLTMLRELDMEGNTVSQTSSLPDTWLQVVSLANNSLQGSLNSSAWHTFASLCSLNLSSNRITGALQASWSALRTNLSIDLSYNNITGPLPAGLAAAGADGRVLQLALLNVSRNSITGTLPASYANLSAAVPTALVLSYNQLQGGIPDAWAARNSSGLSYNNVTSKNMTSLAELDVANNSRMCGVLPSWFHERFTRSSLAAAARMVQGTALGDSCQPATFQHFFNTLGAAVPTVGRPITLQLLSKTSLAAVAAVNGSWQVSVTPPAGGAAVPLGGMQQWQNTSTSDYVWRFVVPSGVINTVGTYTFSVANPANSSMLASNSPMSVIVFPAVSAADISRLAVFMPALAVGGIASCSLQVLEANGTPRATANGTALVVQGFWSSSNGSFVVPFKLPSNVTYSGQLQIRQSNASTAPFATRDIAFNVSQLYAAAANSSLAGFTTGRAGDPLVVVAALRSTVGRPVFTAENVRVTVTGNISGAIALPPLARQPDNTWTLTLTPKREEALALRMTIDSQTAASQAIVISGRSLSFLALNASLQQASLVSQGLAATSLITEGALLMVYLEEASYAYVPIFDKAGVRVTADPKLTALLSLVPSSLEASILQQYSLAPAANTTAAAPQTIARRALLADTLLAPEHQHLRSLLQANSSNSTSATAPATSNSTFASPAPKPSPSPVAAGQIFNSSSTAPVGWTYLSDYETEPPSINMFDAPAPLPANYTFEQLASPDGGNAVQDWLPLNASITTYQVSMPDVVVARYAGGSAKALSDFTAVVAAKAALDGASWVQAAALPGTTLVINATMWFPSNFANVSSPFEGLSALDYFAFLLSKLPAVAFSSDSYPALVAANAKVTNFTVTLPGRGSMDGFAYAAASTTTSSSSSSSSSTAPSSSTGTTSTTLRVVDIQASQLQVVVATPISGSNSSTPTPPPIDLSKIIDTSPPVITLSGSPYMSILQADRFSDPGATAYDNIDGNGVTVITRLQLCSRPSGIESAAATDSRRLTCGAALPLINTLLPTASNATFVFAYTARDVAGNQAVPLRRYVVVTSR</sequence>
<evidence type="ECO:0000256" key="10">
    <source>
        <dbReference type="ARBA" id="ARBA00023180"/>
    </source>
</evidence>
<evidence type="ECO:0000256" key="3">
    <source>
        <dbReference type="ARBA" id="ARBA00022614"/>
    </source>
</evidence>
<dbReference type="EMBL" id="CP126222">
    <property type="protein sequence ID" value="WIA22988.1"/>
    <property type="molecule type" value="Genomic_DNA"/>
</dbReference>
<dbReference type="InterPro" id="IPR001611">
    <property type="entry name" value="Leu-rich_rpt"/>
</dbReference>
<evidence type="ECO:0000256" key="9">
    <source>
        <dbReference type="ARBA" id="ARBA00023170"/>
    </source>
</evidence>
<dbReference type="PANTHER" id="PTHR27000">
    <property type="entry name" value="LEUCINE-RICH REPEAT RECEPTOR-LIKE PROTEIN KINASE FAMILY PROTEIN-RELATED"/>
    <property type="match status" value="1"/>
</dbReference>
<reference evidence="12 13" key="1">
    <citation type="submission" date="2023-05" db="EMBL/GenBank/DDBJ databases">
        <title>A 100% complete, gapless, phased diploid assembly of the Scenedesmus obliquus UTEX 3031 genome.</title>
        <authorList>
            <person name="Biondi T.C."/>
            <person name="Hanschen E.R."/>
            <person name="Kwon T."/>
            <person name="Eng W."/>
            <person name="Kruse C.P.S."/>
            <person name="Koehler S.I."/>
            <person name="Kunde Y."/>
            <person name="Gleasner C.D."/>
            <person name="You Mak K.T."/>
            <person name="Polle J."/>
            <person name="Hovde B.T."/>
            <person name="Starkenburg S.R."/>
        </authorList>
    </citation>
    <scope>NUCLEOTIDE SEQUENCE [LARGE SCALE GENOMIC DNA]</scope>
    <source>
        <strain evidence="12 13">DOE0152z</strain>
    </source>
</reference>
<evidence type="ECO:0000313" key="13">
    <source>
        <dbReference type="Proteomes" id="UP001244341"/>
    </source>
</evidence>
<evidence type="ECO:0000256" key="7">
    <source>
        <dbReference type="ARBA" id="ARBA00022989"/>
    </source>
</evidence>
<feature type="region of interest" description="Disordered" evidence="11">
    <location>
        <begin position="1513"/>
        <end position="1546"/>
    </location>
</feature>
<evidence type="ECO:0000313" key="12">
    <source>
        <dbReference type="EMBL" id="WIA22988.1"/>
    </source>
</evidence>
<name>A0ABY8UQN6_TETOB</name>
<dbReference type="SUPFAM" id="SSF52058">
    <property type="entry name" value="L domain-like"/>
    <property type="match status" value="3"/>
</dbReference>
<feature type="compositionally biased region" description="Low complexity" evidence="11">
    <location>
        <begin position="1513"/>
        <end position="1533"/>
    </location>
</feature>
<evidence type="ECO:0008006" key="14">
    <source>
        <dbReference type="Google" id="ProtNLM"/>
    </source>
</evidence>
<dbReference type="InterPro" id="IPR032675">
    <property type="entry name" value="LRR_dom_sf"/>
</dbReference>
<evidence type="ECO:0000256" key="4">
    <source>
        <dbReference type="ARBA" id="ARBA00022692"/>
    </source>
</evidence>
<dbReference type="Pfam" id="PF00560">
    <property type="entry name" value="LRR_1"/>
    <property type="match status" value="1"/>
</dbReference>
<evidence type="ECO:0000256" key="5">
    <source>
        <dbReference type="ARBA" id="ARBA00022729"/>
    </source>
</evidence>
<keyword evidence="7" id="KW-1133">Transmembrane helix</keyword>
<comment type="subcellular location">
    <subcellularLocation>
        <location evidence="2">Cytoplasm</location>
        <location evidence="2">Cytoskeleton</location>
        <location evidence="2">Cilium axoneme</location>
    </subcellularLocation>
    <subcellularLocation>
        <location evidence="1">Membrane</location>
        <topology evidence="1">Single-pass membrane protein</topology>
    </subcellularLocation>
</comment>
<keyword evidence="10" id="KW-0325">Glycoprotein</keyword>
<evidence type="ECO:0000256" key="1">
    <source>
        <dbReference type="ARBA" id="ARBA00004167"/>
    </source>
</evidence>
<gene>
    <name evidence="12" type="ORF">OEZ85_001343</name>
</gene>
<dbReference type="PANTHER" id="PTHR27000:SF642">
    <property type="entry name" value="INACTIVE LEUCINE-RICH REPEAT RECEPTOR KINASE XIAO-RELATED"/>
    <property type="match status" value="1"/>
</dbReference>
<dbReference type="Gene3D" id="3.80.10.10">
    <property type="entry name" value="Ribonuclease Inhibitor"/>
    <property type="match status" value="4"/>
</dbReference>
<keyword evidence="3" id="KW-0433">Leucine-rich repeat</keyword>
<proteinExistence type="predicted"/>
<keyword evidence="8" id="KW-0472">Membrane</keyword>
<evidence type="ECO:0000256" key="11">
    <source>
        <dbReference type="SAM" id="MobiDB-lite"/>
    </source>
</evidence>
<keyword evidence="9" id="KW-0675">Receptor</keyword>
<keyword evidence="6" id="KW-0677">Repeat</keyword>
<dbReference type="Proteomes" id="UP001244341">
    <property type="component" value="Chromosome 15b"/>
</dbReference>
<evidence type="ECO:0000256" key="8">
    <source>
        <dbReference type="ARBA" id="ARBA00023136"/>
    </source>
</evidence>
<feature type="region of interest" description="Disordered" evidence="11">
    <location>
        <begin position="1739"/>
        <end position="1760"/>
    </location>
</feature>
<keyword evidence="5" id="KW-0732">Signal</keyword>